<proteinExistence type="predicted"/>
<dbReference type="Gene3D" id="3.40.30.10">
    <property type="entry name" value="Glutaredoxin"/>
    <property type="match status" value="1"/>
</dbReference>
<dbReference type="AlphaFoldDB" id="A0A8J6E7F4"/>
<dbReference type="OrthoDB" id="10263751at2759"/>
<dbReference type="SUPFAM" id="SSF52833">
    <property type="entry name" value="Thioredoxin-like"/>
    <property type="match status" value="1"/>
</dbReference>
<accession>A0A8J6E7F4</accession>
<reference evidence="1" key="1">
    <citation type="submission" date="2021-05" db="EMBL/GenBank/DDBJ databases">
        <title>A free-living protist that lacks canonical eukaryotic 1 DNA replication and segregation systems.</title>
        <authorList>
            <person name="Salas-Leiva D.E."/>
            <person name="Tromer E.C."/>
            <person name="Curtis B.A."/>
            <person name="Jerlstrom-Hultqvist J."/>
            <person name="Kolisko M."/>
            <person name="Yi Z."/>
            <person name="Salas-Leiva J.S."/>
            <person name="Gallot-Lavallee L."/>
            <person name="Kops G.J.P.L."/>
            <person name="Archibald J.M."/>
            <person name="Simpson A.G.B."/>
            <person name="Roger A.J."/>
        </authorList>
    </citation>
    <scope>NUCLEOTIDE SEQUENCE</scope>
    <source>
        <strain evidence="1">BICM</strain>
    </source>
</reference>
<gene>
    <name evidence="1" type="ORF">J8273_8021</name>
</gene>
<sequence>MAAKKISIYKEVNTDEELLESLHTQGLACIEIASQFCGYAKAMEQTTRRIFMDRGDRPIHFLRILAENSELFAPLRARSAPHFVIVKNGVFVEMLTGLDPTKFEPAILKSAPASLDDCPREKDLPPFDTDHLMHIMSALDTPKPPAEYLTVFEEEEEADE</sequence>
<dbReference type="InterPro" id="IPR036249">
    <property type="entry name" value="Thioredoxin-like_sf"/>
</dbReference>
<dbReference type="EMBL" id="JAHDYR010000064">
    <property type="protein sequence ID" value="KAG9390655.1"/>
    <property type="molecule type" value="Genomic_DNA"/>
</dbReference>
<dbReference type="Proteomes" id="UP000717585">
    <property type="component" value="Unassembled WGS sequence"/>
</dbReference>
<evidence type="ECO:0000313" key="1">
    <source>
        <dbReference type="EMBL" id="KAG9390655.1"/>
    </source>
</evidence>
<evidence type="ECO:0008006" key="3">
    <source>
        <dbReference type="Google" id="ProtNLM"/>
    </source>
</evidence>
<organism evidence="1 2">
    <name type="scientific">Carpediemonas membranifera</name>
    <dbReference type="NCBI Taxonomy" id="201153"/>
    <lineage>
        <taxon>Eukaryota</taxon>
        <taxon>Metamonada</taxon>
        <taxon>Carpediemonas-like organisms</taxon>
        <taxon>Carpediemonas</taxon>
    </lineage>
</organism>
<protein>
    <recommendedName>
        <fullName evidence="3">Thioredoxin domain-containing protein</fullName>
    </recommendedName>
</protein>
<keyword evidence="2" id="KW-1185">Reference proteome</keyword>
<evidence type="ECO:0000313" key="2">
    <source>
        <dbReference type="Proteomes" id="UP000717585"/>
    </source>
</evidence>
<name>A0A8J6E7F4_9EUKA</name>
<comment type="caution">
    <text evidence="1">The sequence shown here is derived from an EMBL/GenBank/DDBJ whole genome shotgun (WGS) entry which is preliminary data.</text>
</comment>